<gene>
    <name evidence="2" type="ORF">SEMRO_1372_G267161.1</name>
</gene>
<accession>A0A9N8HUE2</accession>
<dbReference type="Proteomes" id="UP001153069">
    <property type="component" value="Unassembled WGS sequence"/>
</dbReference>
<comment type="caution">
    <text evidence="2">The sequence shown here is derived from an EMBL/GenBank/DDBJ whole genome shotgun (WGS) entry which is preliminary data.</text>
</comment>
<evidence type="ECO:0000313" key="2">
    <source>
        <dbReference type="EMBL" id="CAB9523063.1"/>
    </source>
</evidence>
<reference evidence="2" key="1">
    <citation type="submission" date="2020-06" db="EMBL/GenBank/DDBJ databases">
        <authorList>
            <consortium name="Plant Systems Biology data submission"/>
        </authorList>
    </citation>
    <scope>NUCLEOTIDE SEQUENCE</scope>
    <source>
        <strain evidence="2">D6</strain>
    </source>
</reference>
<evidence type="ECO:0000256" key="1">
    <source>
        <dbReference type="SAM" id="MobiDB-lite"/>
    </source>
</evidence>
<keyword evidence="3" id="KW-1185">Reference proteome</keyword>
<dbReference type="EMBL" id="CAICTM010001370">
    <property type="protein sequence ID" value="CAB9523063.1"/>
    <property type="molecule type" value="Genomic_DNA"/>
</dbReference>
<feature type="region of interest" description="Disordered" evidence="1">
    <location>
        <begin position="1"/>
        <end position="32"/>
    </location>
</feature>
<name>A0A9N8HUE2_9STRA</name>
<organism evidence="2 3">
    <name type="scientific">Seminavis robusta</name>
    <dbReference type="NCBI Taxonomy" id="568900"/>
    <lineage>
        <taxon>Eukaryota</taxon>
        <taxon>Sar</taxon>
        <taxon>Stramenopiles</taxon>
        <taxon>Ochrophyta</taxon>
        <taxon>Bacillariophyta</taxon>
        <taxon>Bacillariophyceae</taxon>
        <taxon>Bacillariophycidae</taxon>
        <taxon>Naviculales</taxon>
        <taxon>Naviculaceae</taxon>
        <taxon>Seminavis</taxon>
    </lineage>
</organism>
<feature type="compositionally biased region" description="Acidic residues" evidence="1">
    <location>
        <begin position="1"/>
        <end position="11"/>
    </location>
</feature>
<proteinExistence type="predicted"/>
<dbReference type="AlphaFoldDB" id="A0A9N8HUE2"/>
<protein>
    <submittedName>
        <fullName evidence="2">Uncharacterized protein</fullName>
    </submittedName>
</protein>
<evidence type="ECO:0000313" key="3">
    <source>
        <dbReference type="Proteomes" id="UP001153069"/>
    </source>
</evidence>
<sequence>MLMSDNAEEGDQFGTAARISGKQHGSRQQPHAPATLWCSWVKEVAETFPLPVASMYYLLDCVHRSSAGVCPASSTPSSRIAPSTNTAVTDTVKGTIVMRCLWHQFRVGSML</sequence>